<dbReference type="PANTHER" id="PTHR28088">
    <property type="entry name" value="TRANSCRIPTIONAL ACTIVATOR HAA1-RELATED"/>
    <property type="match status" value="1"/>
</dbReference>
<accession>A0A8J5QIW3</accession>
<evidence type="ECO:0000256" key="4">
    <source>
        <dbReference type="ARBA" id="ARBA00023008"/>
    </source>
</evidence>
<dbReference type="GO" id="GO:0006878">
    <property type="term" value="P:intracellular copper ion homeostasis"/>
    <property type="evidence" value="ECO:0007669"/>
    <property type="project" value="TreeGrafter"/>
</dbReference>
<keyword evidence="7" id="KW-0539">Nucleus</keyword>
<gene>
    <name evidence="10" type="ORF">J8A68_004681</name>
</gene>
<feature type="compositionally biased region" description="Low complexity" evidence="8">
    <location>
        <begin position="523"/>
        <end position="532"/>
    </location>
</feature>
<evidence type="ECO:0000256" key="7">
    <source>
        <dbReference type="ARBA" id="ARBA00023242"/>
    </source>
</evidence>
<feature type="domain" description="Copper-fist" evidence="9">
    <location>
        <begin position="1"/>
        <end position="40"/>
    </location>
</feature>
<dbReference type="Pfam" id="PF00649">
    <property type="entry name" value="Copper-fist"/>
    <property type="match status" value="1"/>
</dbReference>
<dbReference type="GO" id="GO:0006879">
    <property type="term" value="P:intracellular iron ion homeostasis"/>
    <property type="evidence" value="ECO:0007669"/>
    <property type="project" value="TreeGrafter"/>
</dbReference>
<comment type="subcellular location">
    <subcellularLocation>
        <location evidence="1">Nucleus</location>
    </subcellularLocation>
</comment>
<evidence type="ECO:0000256" key="3">
    <source>
        <dbReference type="ARBA" id="ARBA00022833"/>
    </source>
</evidence>
<dbReference type="EMBL" id="JAGSYN010000197">
    <property type="protein sequence ID" value="KAG7661792.1"/>
    <property type="molecule type" value="Genomic_DNA"/>
</dbReference>
<feature type="compositionally biased region" description="Polar residues" evidence="8">
    <location>
        <begin position="427"/>
        <end position="439"/>
    </location>
</feature>
<feature type="region of interest" description="Disordered" evidence="8">
    <location>
        <begin position="178"/>
        <end position="224"/>
    </location>
</feature>
<name>A0A8J5QIW3_9ASCO</name>
<protein>
    <submittedName>
        <fullName evidence="10">HAA1</fullName>
    </submittedName>
</protein>
<keyword evidence="3" id="KW-0862">Zinc</keyword>
<keyword evidence="6" id="KW-0804">Transcription</keyword>
<dbReference type="FunFam" id="3.90.430.10:FF:000001">
    <property type="entry name" value="Copper fist DNA-binding protein"/>
    <property type="match status" value="1"/>
</dbReference>
<dbReference type="GO" id="GO:0005634">
    <property type="term" value="C:nucleus"/>
    <property type="evidence" value="ECO:0007669"/>
    <property type="project" value="UniProtKB-SubCell"/>
</dbReference>
<dbReference type="SMART" id="SM01090">
    <property type="entry name" value="Copper-fist"/>
    <property type="match status" value="1"/>
</dbReference>
<evidence type="ECO:0000256" key="1">
    <source>
        <dbReference type="ARBA" id="ARBA00004123"/>
    </source>
</evidence>
<dbReference type="GO" id="GO:0000978">
    <property type="term" value="F:RNA polymerase II cis-regulatory region sequence-specific DNA binding"/>
    <property type="evidence" value="ECO:0007669"/>
    <property type="project" value="TreeGrafter"/>
</dbReference>
<feature type="compositionally biased region" description="Low complexity" evidence="8">
    <location>
        <begin position="344"/>
        <end position="359"/>
    </location>
</feature>
<dbReference type="GO" id="GO:0005507">
    <property type="term" value="F:copper ion binding"/>
    <property type="evidence" value="ECO:0007669"/>
    <property type="project" value="InterPro"/>
</dbReference>
<dbReference type="SMART" id="SM00412">
    <property type="entry name" value="Cu_FIST"/>
    <property type="match status" value="1"/>
</dbReference>
<feature type="region of interest" description="Disordered" evidence="8">
    <location>
        <begin position="575"/>
        <end position="616"/>
    </location>
</feature>
<feature type="compositionally biased region" description="Low complexity" evidence="8">
    <location>
        <begin position="128"/>
        <end position="138"/>
    </location>
</feature>
<comment type="caution">
    <text evidence="10">The sequence shown here is derived from an EMBL/GenBank/DDBJ whole genome shotgun (WGS) entry which is preliminary data.</text>
</comment>
<organism evidence="10 11">
    <name type="scientific">[Candida] subhashii</name>
    <dbReference type="NCBI Taxonomy" id="561895"/>
    <lineage>
        <taxon>Eukaryota</taxon>
        <taxon>Fungi</taxon>
        <taxon>Dikarya</taxon>
        <taxon>Ascomycota</taxon>
        <taxon>Saccharomycotina</taxon>
        <taxon>Pichiomycetes</taxon>
        <taxon>Debaryomycetaceae</taxon>
        <taxon>Spathaspora</taxon>
    </lineage>
</organism>
<dbReference type="PROSITE" id="PS50073">
    <property type="entry name" value="COPPER_FIST_2"/>
    <property type="match status" value="1"/>
</dbReference>
<dbReference type="InterPro" id="IPR001083">
    <property type="entry name" value="Cu_fist_DNA-bd_dom"/>
</dbReference>
<evidence type="ECO:0000256" key="8">
    <source>
        <dbReference type="SAM" id="MobiDB-lite"/>
    </source>
</evidence>
<feature type="compositionally biased region" description="Polar residues" evidence="8">
    <location>
        <begin position="314"/>
        <end position="329"/>
    </location>
</feature>
<dbReference type="PROSITE" id="PS01119">
    <property type="entry name" value="COPPER_FIST_1"/>
    <property type="match status" value="1"/>
</dbReference>
<feature type="region of interest" description="Disordered" evidence="8">
    <location>
        <begin position="301"/>
        <end position="359"/>
    </location>
</feature>
<evidence type="ECO:0000313" key="10">
    <source>
        <dbReference type="EMBL" id="KAG7661792.1"/>
    </source>
</evidence>
<keyword evidence="2" id="KW-0479">Metal-binding</keyword>
<sequence>MVLINGIKYACERCIRGHRVTTCTHTDQPLTMIKPKGRPATQCQHCRDQRKMKNLHTTCTCGKKGKSPGTHLASCLCHKNAHCTCSNKPPTTKTSTTNGNIHHMSASERAKKKSLIDAANADIKKKSTSPSTTASIKSQQSSPYPSISNNFVIEDIVLPFETGNGLFDLFSNSGAHSDGDFGSGSQASTPASNINNPNLEAANSTNTTNPNLQGFDKEPIINNPSRDIRFNEGSAVNPNSNKRADIIFNNSANNNNFPGENNNNNNIDNQSITSHLSPTDMDLVDNMFPLFPLVGSQSFDTENQPLSLLPPTGSDRSQPIPTPTQTKATQHPRPIRPSVNTQTANPIIPSSSVNSMNSVNTANTSNYTSTFQATKLKRPESVLSIASNSSSRSFDVIGQGYANHSSSFISGGGGFQTSSAYPPSNPFHDSTQPQSATSEENPHTHHFGRTGLGSSNIGTQLSKIESELYTESFFDEAIENNNGQQQLSASSSIPNFYSVGTGGGGEGSVTGGIGGSNGGGGNSNNAVNGSVSDLTYHNQNGSMSDLTFDKNIPNPLDYDIPLYQEMFTPLTSNKASHPFYQAQPDQQSQQQQQQQQQMNQNDFSEDENYRESNHHN</sequence>
<dbReference type="OrthoDB" id="5600085at2759"/>
<evidence type="ECO:0000313" key="11">
    <source>
        <dbReference type="Proteomes" id="UP000694255"/>
    </source>
</evidence>
<dbReference type="GO" id="GO:0045944">
    <property type="term" value="P:positive regulation of transcription by RNA polymerase II"/>
    <property type="evidence" value="ECO:0007669"/>
    <property type="project" value="TreeGrafter"/>
</dbReference>
<evidence type="ECO:0000256" key="2">
    <source>
        <dbReference type="ARBA" id="ARBA00022723"/>
    </source>
</evidence>
<feature type="region of interest" description="Disordered" evidence="8">
    <location>
        <begin position="122"/>
        <end position="145"/>
    </location>
</feature>
<feature type="region of interest" description="Disordered" evidence="8">
    <location>
        <begin position="508"/>
        <end position="533"/>
    </location>
</feature>
<dbReference type="PANTHER" id="PTHR28088:SF5">
    <property type="entry name" value="TRANSCRIPTIONAL ACTIVATOR HAA1-RELATED"/>
    <property type="match status" value="1"/>
</dbReference>
<feature type="compositionally biased region" description="Low complexity" evidence="8">
    <location>
        <begin position="581"/>
        <end position="600"/>
    </location>
</feature>
<dbReference type="GeneID" id="73471481"/>
<evidence type="ECO:0000259" key="9">
    <source>
        <dbReference type="PROSITE" id="PS50073"/>
    </source>
</evidence>
<dbReference type="RefSeq" id="XP_049262025.1">
    <property type="nucleotide sequence ID" value="XM_049408665.1"/>
</dbReference>
<reference evidence="10 11" key="1">
    <citation type="journal article" date="2021" name="DNA Res.">
        <title>Genome analysis of Candida subhashii reveals its hybrid nature and dual mitochondrial genome conformations.</title>
        <authorList>
            <person name="Mixao V."/>
            <person name="Hegedusova E."/>
            <person name="Saus E."/>
            <person name="Pryszcz L.P."/>
            <person name="Cillingova A."/>
            <person name="Nosek J."/>
            <person name="Gabaldon T."/>
        </authorList>
    </citation>
    <scope>NUCLEOTIDE SEQUENCE [LARGE SCALE GENOMIC DNA]</scope>
    <source>
        <strain evidence="10 11">CBS 10753</strain>
    </source>
</reference>
<dbReference type="AlphaFoldDB" id="A0A8J5QIW3"/>
<proteinExistence type="predicted"/>
<keyword evidence="4" id="KW-0186">Copper</keyword>
<dbReference type="Proteomes" id="UP000694255">
    <property type="component" value="Unassembled WGS sequence"/>
</dbReference>
<keyword evidence="11" id="KW-1185">Reference proteome</keyword>
<dbReference type="GO" id="GO:0000981">
    <property type="term" value="F:DNA-binding transcription factor activity, RNA polymerase II-specific"/>
    <property type="evidence" value="ECO:0007669"/>
    <property type="project" value="TreeGrafter"/>
</dbReference>
<feature type="region of interest" description="Disordered" evidence="8">
    <location>
        <begin position="414"/>
        <end position="456"/>
    </location>
</feature>
<dbReference type="InterPro" id="IPR051763">
    <property type="entry name" value="Copper_Homeo_Regul"/>
</dbReference>
<feature type="compositionally biased region" description="Gly residues" evidence="8">
    <location>
        <begin position="508"/>
        <end position="522"/>
    </location>
</feature>
<evidence type="ECO:0000256" key="6">
    <source>
        <dbReference type="ARBA" id="ARBA00023163"/>
    </source>
</evidence>
<feature type="compositionally biased region" description="Basic and acidic residues" evidence="8">
    <location>
        <begin position="607"/>
        <end position="616"/>
    </location>
</feature>
<evidence type="ECO:0000256" key="5">
    <source>
        <dbReference type="ARBA" id="ARBA00023015"/>
    </source>
</evidence>
<keyword evidence="5" id="KW-0805">Transcription regulation</keyword>
<feature type="compositionally biased region" description="Polar residues" evidence="8">
    <location>
        <begin position="183"/>
        <end position="212"/>
    </location>
</feature>